<dbReference type="PANTHER" id="PTHR13318">
    <property type="entry name" value="PARTNER OF PAIRED, ISOFORM B-RELATED"/>
    <property type="match status" value="1"/>
</dbReference>
<feature type="domain" description="F-box" evidence="1">
    <location>
        <begin position="27"/>
        <end position="66"/>
    </location>
</feature>
<accession>A0A7S0ZHW9</accession>
<evidence type="ECO:0000313" key="2">
    <source>
        <dbReference type="EMBL" id="CAD8822343.1"/>
    </source>
</evidence>
<dbReference type="SUPFAM" id="SSF52047">
    <property type="entry name" value="RNI-like"/>
    <property type="match status" value="1"/>
</dbReference>
<evidence type="ECO:0000259" key="1">
    <source>
        <dbReference type="Pfam" id="PF00646"/>
    </source>
</evidence>
<protein>
    <recommendedName>
        <fullName evidence="1">F-box domain-containing protein</fullName>
    </recommendedName>
</protein>
<dbReference type="InterPro" id="IPR032675">
    <property type="entry name" value="LRR_dom_sf"/>
</dbReference>
<organism evidence="2">
    <name type="scientific">Timspurckia oligopyrenoides</name>
    <dbReference type="NCBI Taxonomy" id="708627"/>
    <lineage>
        <taxon>Eukaryota</taxon>
        <taxon>Rhodophyta</taxon>
        <taxon>Bangiophyceae</taxon>
        <taxon>Porphyridiales</taxon>
        <taxon>Porphyridiaceae</taxon>
        <taxon>Timspurckia</taxon>
    </lineage>
</organism>
<dbReference type="InterPro" id="IPR001810">
    <property type="entry name" value="F-box_dom"/>
</dbReference>
<proteinExistence type="predicted"/>
<dbReference type="Pfam" id="PF00646">
    <property type="entry name" value="F-box"/>
    <property type="match status" value="1"/>
</dbReference>
<name>A0A7S0ZHW9_9RHOD</name>
<dbReference type="GO" id="GO:0019005">
    <property type="term" value="C:SCF ubiquitin ligase complex"/>
    <property type="evidence" value="ECO:0007669"/>
    <property type="project" value="TreeGrafter"/>
</dbReference>
<dbReference type="GO" id="GO:0031146">
    <property type="term" value="P:SCF-dependent proteasomal ubiquitin-dependent protein catabolic process"/>
    <property type="evidence" value="ECO:0007669"/>
    <property type="project" value="TreeGrafter"/>
</dbReference>
<reference evidence="2" key="1">
    <citation type="submission" date="2021-01" db="EMBL/GenBank/DDBJ databases">
        <authorList>
            <person name="Corre E."/>
            <person name="Pelletier E."/>
            <person name="Niang G."/>
            <person name="Scheremetjew M."/>
            <person name="Finn R."/>
            <person name="Kale V."/>
            <person name="Holt S."/>
            <person name="Cochrane G."/>
            <person name="Meng A."/>
            <person name="Brown T."/>
            <person name="Cohen L."/>
        </authorList>
    </citation>
    <scope>NUCLEOTIDE SEQUENCE</scope>
    <source>
        <strain evidence="2">CCMP3278</strain>
    </source>
</reference>
<dbReference type="Gene3D" id="3.80.10.10">
    <property type="entry name" value="Ribonuclease Inhibitor"/>
    <property type="match status" value="2"/>
</dbReference>
<dbReference type="EMBL" id="HBFP01009400">
    <property type="protein sequence ID" value="CAD8822343.1"/>
    <property type="molecule type" value="Transcribed_RNA"/>
</dbReference>
<dbReference type="AlphaFoldDB" id="A0A7S0ZHW9"/>
<gene>
    <name evidence="2" type="ORF">TOLI1172_LOCUS6739</name>
</gene>
<dbReference type="PANTHER" id="PTHR13318:SF190">
    <property type="entry name" value="PARTNER OF PAIRED, ISOFORM B"/>
    <property type="match status" value="1"/>
</dbReference>
<sequence>MECVSQNLRDKVRELVHEVEESDGFFSVLPDDLISKCISYAAADDVQILCRLSGVSHNFRDVVKRDGYSQLKSLKFDFNSLNIPNEILRDQVIQILRRCPKVEELSFCGNEWLVDDDLIMFIGINLRNLKKLDLRRCLLVTGKTFEFLNGSKLTHLVLDGCNPICSESLFKLAWRSNPLMGTDSEDSNETQSPVVRFSRRNVRGFRFPNLKHLALNYSNNVDDKYLVMLSGFVSNLEHLSVRGCKNVTLRGAHAVCSRVQSLKLFDVSFCPQLDVQLLMNSMQCIAESPASQFFSLEEWTSCGLAFFVSKHPGNEGLRFVL</sequence>